<dbReference type="OrthoDB" id="273345at2759"/>
<feature type="region of interest" description="Disordered" evidence="1">
    <location>
        <begin position="1"/>
        <end position="86"/>
    </location>
</feature>
<feature type="domain" description="25S rRNA (uridine-N(3))-methyltransferase BMT5-like" evidence="2">
    <location>
        <begin position="98"/>
        <end position="331"/>
    </location>
</feature>
<dbReference type="InterPro" id="IPR019446">
    <property type="entry name" value="BMT5-like"/>
</dbReference>
<reference evidence="3" key="1">
    <citation type="submission" date="2022-10" db="EMBL/GenBank/DDBJ databases">
        <title>Tapping the CABI collections for fungal endophytes: first genome assemblies for Collariella, Neodidymelliopsis, Ascochyta clinopodiicola, Didymella pomorum, Didymosphaeria variabile, Neocosmospora piperis and Neocucurbitaria cava.</title>
        <authorList>
            <person name="Hill R."/>
        </authorList>
    </citation>
    <scope>NUCLEOTIDE SEQUENCE</scope>
    <source>
        <strain evidence="3">IMI 356814</strain>
    </source>
</reference>
<proteinExistence type="predicted"/>
<dbReference type="GO" id="GO:0070042">
    <property type="term" value="F:rRNA (uridine-N3-)-methyltransferase activity"/>
    <property type="evidence" value="ECO:0007669"/>
    <property type="project" value="InterPro"/>
</dbReference>
<dbReference type="PANTHER" id="PTHR11538:SF26">
    <property type="entry name" value="FERREDOXIN-FOLD ANTICODON-BINDING DOMAIN-CONTAINING PROTEIN 1"/>
    <property type="match status" value="1"/>
</dbReference>
<dbReference type="GO" id="GO:0005737">
    <property type="term" value="C:cytoplasm"/>
    <property type="evidence" value="ECO:0007669"/>
    <property type="project" value="TreeGrafter"/>
</dbReference>
<sequence>MTTTNSMSKTKTKRARRELKREGNRKIAAHHRKVAKAAEANTPKATPASSSKLPSAKKQKSGNAPDEKTQQTTPKPPPPTIQASQKHAVPFGAYEHILLVGEGDFSFTRSLAVEHGCANVTATSYDTEDEVREKYPTFEEIEKELKELSPPVPVYHGIDAGKLSGYKHLRCKRDEAENEGDGGEEGAGVGGGIEGWDTIVFMFPHTGGLSTDVNRQVRSNQALLVSFFKSCLDTPTPAKRLRILLQSQQQQAQQQTTKATPTPPLLHHKPAKKENKDREFLRMHGRIIVTLFESEPYTLWNIRDLARHAGLKVVESWKFDWAQYPGYHHVRTLGAMEGGWKGEDRSARMYVFEKIPLVPDSEEEKELQKMKKRERGGALVSQKKGFQEAVAGNKREREDQSGSEDESG</sequence>
<dbReference type="Proteomes" id="UP001140560">
    <property type="component" value="Unassembled WGS sequence"/>
</dbReference>
<name>A0A9W9CK79_9PLEO</name>
<dbReference type="GO" id="GO:0070475">
    <property type="term" value="P:rRNA base methylation"/>
    <property type="evidence" value="ECO:0007669"/>
    <property type="project" value="InterPro"/>
</dbReference>
<evidence type="ECO:0000313" key="3">
    <source>
        <dbReference type="EMBL" id="KAJ4366832.1"/>
    </source>
</evidence>
<protein>
    <recommendedName>
        <fullName evidence="2">25S rRNA (uridine-N(3))-methyltransferase BMT5-like domain-containing protein</fullName>
    </recommendedName>
</protein>
<comment type="caution">
    <text evidence="3">The sequence shown here is derived from an EMBL/GenBank/DDBJ whole genome shotgun (WGS) entry which is preliminary data.</text>
</comment>
<feature type="region of interest" description="Disordered" evidence="1">
    <location>
        <begin position="247"/>
        <end position="274"/>
    </location>
</feature>
<evidence type="ECO:0000256" key="1">
    <source>
        <dbReference type="SAM" id="MobiDB-lite"/>
    </source>
</evidence>
<dbReference type="EMBL" id="JAPEUY010000013">
    <property type="protein sequence ID" value="KAJ4366832.1"/>
    <property type="molecule type" value="Genomic_DNA"/>
</dbReference>
<evidence type="ECO:0000313" key="4">
    <source>
        <dbReference type="Proteomes" id="UP001140560"/>
    </source>
</evidence>
<feature type="compositionally biased region" description="Low complexity" evidence="1">
    <location>
        <begin position="247"/>
        <end position="260"/>
    </location>
</feature>
<feature type="compositionally biased region" description="Low complexity" evidence="1">
    <location>
        <begin position="43"/>
        <end position="54"/>
    </location>
</feature>
<dbReference type="Pfam" id="PF10354">
    <property type="entry name" value="BMT5-like"/>
    <property type="match status" value="1"/>
</dbReference>
<keyword evidence="4" id="KW-1185">Reference proteome</keyword>
<accession>A0A9W9CK79</accession>
<feature type="region of interest" description="Disordered" evidence="1">
    <location>
        <begin position="362"/>
        <end position="408"/>
    </location>
</feature>
<evidence type="ECO:0000259" key="2">
    <source>
        <dbReference type="Pfam" id="PF10354"/>
    </source>
</evidence>
<dbReference type="AlphaFoldDB" id="A0A9W9CK79"/>
<dbReference type="PANTHER" id="PTHR11538">
    <property type="entry name" value="PHENYLALANYL-TRNA SYNTHETASE"/>
    <property type="match status" value="1"/>
</dbReference>
<organism evidence="3 4">
    <name type="scientific">Neocucurbitaria cava</name>
    <dbReference type="NCBI Taxonomy" id="798079"/>
    <lineage>
        <taxon>Eukaryota</taxon>
        <taxon>Fungi</taxon>
        <taxon>Dikarya</taxon>
        <taxon>Ascomycota</taxon>
        <taxon>Pezizomycotina</taxon>
        <taxon>Dothideomycetes</taxon>
        <taxon>Pleosporomycetidae</taxon>
        <taxon>Pleosporales</taxon>
        <taxon>Pleosporineae</taxon>
        <taxon>Cucurbitariaceae</taxon>
        <taxon>Neocucurbitaria</taxon>
    </lineage>
</organism>
<gene>
    <name evidence="3" type="ORF">N0V83_007358</name>
</gene>